<evidence type="ECO:0000313" key="2">
    <source>
        <dbReference type="Proteomes" id="UP000814140"/>
    </source>
</evidence>
<proteinExistence type="predicted"/>
<dbReference type="EMBL" id="MU277237">
    <property type="protein sequence ID" value="KAI0058299.1"/>
    <property type="molecule type" value="Genomic_DNA"/>
</dbReference>
<protein>
    <submittedName>
        <fullName evidence="1">Uncharacterized protein</fullName>
    </submittedName>
</protein>
<name>A0ACB8SP04_9AGAM</name>
<reference evidence="1" key="1">
    <citation type="submission" date="2021-03" db="EMBL/GenBank/DDBJ databases">
        <authorList>
            <consortium name="DOE Joint Genome Institute"/>
            <person name="Ahrendt S."/>
            <person name="Looney B.P."/>
            <person name="Miyauchi S."/>
            <person name="Morin E."/>
            <person name="Drula E."/>
            <person name="Courty P.E."/>
            <person name="Chicoki N."/>
            <person name="Fauchery L."/>
            <person name="Kohler A."/>
            <person name="Kuo A."/>
            <person name="Labutti K."/>
            <person name="Pangilinan J."/>
            <person name="Lipzen A."/>
            <person name="Riley R."/>
            <person name="Andreopoulos W."/>
            <person name="He G."/>
            <person name="Johnson J."/>
            <person name="Barry K.W."/>
            <person name="Grigoriev I.V."/>
            <person name="Nagy L."/>
            <person name="Hibbett D."/>
            <person name="Henrissat B."/>
            <person name="Matheny P.B."/>
            <person name="Labbe J."/>
            <person name="Martin F."/>
        </authorList>
    </citation>
    <scope>NUCLEOTIDE SEQUENCE</scope>
    <source>
        <strain evidence="1">HHB10654</strain>
    </source>
</reference>
<evidence type="ECO:0000313" key="1">
    <source>
        <dbReference type="EMBL" id="KAI0058299.1"/>
    </source>
</evidence>
<keyword evidence="2" id="KW-1185">Reference proteome</keyword>
<gene>
    <name evidence="1" type="ORF">BV25DRAFT_1919495</name>
</gene>
<organism evidence="1 2">
    <name type="scientific">Artomyces pyxidatus</name>
    <dbReference type="NCBI Taxonomy" id="48021"/>
    <lineage>
        <taxon>Eukaryota</taxon>
        <taxon>Fungi</taxon>
        <taxon>Dikarya</taxon>
        <taxon>Basidiomycota</taxon>
        <taxon>Agaricomycotina</taxon>
        <taxon>Agaricomycetes</taxon>
        <taxon>Russulales</taxon>
        <taxon>Auriscalpiaceae</taxon>
        <taxon>Artomyces</taxon>
    </lineage>
</organism>
<reference evidence="1" key="2">
    <citation type="journal article" date="2022" name="New Phytol.">
        <title>Evolutionary transition to the ectomycorrhizal habit in the genomes of a hyperdiverse lineage of mushroom-forming fungi.</title>
        <authorList>
            <person name="Looney B."/>
            <person name="Miyauchi S."/>
            <person name="Morin E."/>
            <person name="Drula E."/>
            <person name="Courty P.E."/>
            <person name="Kohler A."/>
            <person name="Kuo A."/>
            <person name="LaButti K."/>
            <person name="Pangilinan J."/>
            <person name="Lipzen A."/>
            <person name="Riley R."/>
            <person name="Andreopoulos W."/>
            <person name="He G."/>
            <person name="Johnson J."/>
            <person name="Nolan M."/>
            <person name="Tritt A."/>
            <person name="Barry K.W."/>
            <person name="Grigoriev I.V."/>
            <person name="Nagy L.G."/>
            <person name="Hibbett D."/>
            <person name="Henrissat B."/>
            <person name="Matheny P.B."/>
            <person name="Labbe J."/>
            <person name="Martin F.M."/>
        </authorList>
    </citation>
    <scope>NUCLEOTIDE SEQUENCE</scope>
    <source>
        <strain evidence="1">HHB10654</strain>
    </source>
</reference>
<sequence>MSPATPAMSFAVPTASTVMSPRSDTEDTQKMLEIALKYLLTYKIRDWTDNLCVPLKGLRSRKDLIARLAKESPLTWPTEEPAIRIFKMRQQARLKDHIFKTKAQFNKPRKPV</sequence>
<dbReference type="Proteomes" id="UP000814140">
    <property type="component" value="Unassembled WGS sequence"/>
</dbReference>
<accession>A0ACB8SP04</accession>
<comment type="caution">
    <text evidence="1">The sequence shown here is derived from an EMBL/GenBank/DDBJ whole genome shotgun (WGS) entry which is preliminary data.</text>
</comment>